<protein>
    <recommendedName>
        <fullName evidence="3">Transmembrane protein</fullName>
    </recommendedName>
</protein>
<organism evidence="1 2">
    <name type="scientific">Alicyclobacillus fastidiosus</name>
    <dbReference type="NCBI Taxonomy" id="392011"/>
    <lineage>
        <taxon>Bacteria</taxon>
        <taxon>Bacillati</taxon>
        <taxon>Bacillota</taxon>
        <taxon>Bacilli</taxon>
        <taxon>Bacillales</taxon>
        <taxon>Alicyclobacillaceae</taxon>
        <taxon>Alicyclobacillus</taxon>
    </lineage>
</organism>
<dbReference type="EMBL" id="CP104067">
    <property type="protein sequence ID" value="WAH42522.1"/>
    <property type="molecule type" value="Genomic_DNA"/>
</dbReference>
<gene>
    <name evidence="1" type="ORF">NZD89_03255</name>
</gene>
<reference evidence="1" key="1">
    <citation type="submission" date="2022-08" db="EMBL/GenBank/DDBJ databases">
        <title>Alicyclobacillus fastidiosus DSM 17978, complete genome.</title>
        <authorList>
            <person name="Wang Q."/>
            <person name="Cai R."/>
            <person name="Wang Z."/>
        </authorList>
    </citation>
    <scope>NUCLEOTIDE SEQUENCE</scope>
    <source>
        <strain evidence="1">DSM 17978</strain>
    </source>
</reference>
<evidence type="ECO:0000313" key="2">
    <source>
        <dbReference type="Proteomes" id="UP001164761"/>
    </source>
</evidence>
<evidence type="ECO:0008006" key="3">
    <source>
        <dbReference type="Google" id="ProtNLM"/>
    </source>
</evidence>
<dbReference type="Proteomes" id="UP001164761">
    <property type="component" value="Chromosome"/>
</dbReference>
<evidence type="ECO:0000313" key="1">
    <source>
        <dbReference type="EMBL" id="WAH42522.1"/>
    </source>
</evidence>
<proteinExistence type="predicted"/>
<keyword evidence="2" id="KW-1185">Reference proteome</keyword>
<name>A0ABY6ZI42_9BACL</name>
<dbReference type="RefSeq" id="WP_268006394.1">
    <property type="nucleotide sequence ID" value="NZ_BSUT01000001.1"/>
</dbReference>
<sequence>MNAKMMIREMARLVNNGRYFDTNSGSNKPLTIRKMVRKMIAFLVGLFIFTVLFHGETSCYPRVLVSLSKNHVRGSHFLSGPMEQTGSFATGTWRNSGSCDGECTEGVDGNSLDAWVEHRGFGNINKQSSQRQP</sequence>
<accession>A0ABY6ZI42</accession>